<dbReference type="EMBL" id="CACRXK020018743">
    <property type="protein sequence ID" value="CAB4032842.1"/>
    <property type="molecule type" value="Genomic_DNA"/>
</dbReference>
<proteinExistence type="predicted"/>
<accession>A0A6S7L3E1</accession>
<feature type="region of interest" description="Disordered" evidence="1">
    <location>
        <begin position="1"/>
        <end position="47"/>
    </location>
</feature>
<organism evidence="2 3">
    <name type="scientific">Paramuricea clavata</name>
    <name type="common">Red gorgonian</name>
    <name type="synonym">Violescent sea-whip</name>
    <dbReference type="NCBI Taxonomy" id="317549"/>
    <lineage>
        <taxon>Eukaryota</taxon>
        <taxon>Metazoa</taxon>
        <taxon>Cnidaria</taxon>
        <taxon>Anthozoa</taxon>
        <taxon>Octocorallia</taxon>
        <taxon>Malacalcyonacea</taxon>
        <taxon>Plexauridae</taxon>
        <taxon>Paramuricea</taxon>
    </lineage>
</organism>
<sequence length="60" mass="6432">MDVSVVNEGNLANTATTNTTSPAMKRKSNDQPVIPPLSSRHATKSSRQDAIDLAILKQLV</sequence>
<dbReference type="AlphaFoldDB" id="A0A6S7L3E1"/>
<reference evidence="2" key="1">
    <citation type="submission" date="2020-04" db="EMBL/GenBank/DDBJ databases">
        <authorList>
            <person name="Alioto T."/>
            <person name="Alioto T."/>
            <person name="Gomez Garrido J."/>
        </authorList>
    </citation>
    <scope>NUCLEOTIDE SEQUENCE</scope>
    <source>
        <strain evidence="2">A484AB</strain>
    </source>
</reference>
<evidence type="ECO:0000313" key="3">
    <source>
        <dbReference type="Proteomes" id="UP001152795"/>
    </source>
</evidence>
<gene>
    <name evidence="2" type="ORF">PACLA_8A067778</name>
</gene>
<name>A0A6S7L3E1_PARCT</name>
<keyword evidence="3" id="KW-1185">Reference proteome</keyword>
<evidence type="ECO:0000256" key="1">
    <source>
        <dbReference type="SAM" id="MobiDB-lite"/>
    </source>
</evidence>
<evidence type="ECO:0000313" key="2">
    <source>
        <dbReference type="EMBL" id="CAB4032842.1"/>
    </source>
</evidence>
<protein>
    <submittedName>
        <fullName evidence="2">Uncharacterized protein</fullName>
    </submittedName>
</protein>
<comment type="caution">
    <text evidence="2">The sequence shown here is derived from an EMBL/GenBank/DDBJ whole genome shotgun (WGS) entry which is preliminary data.</text>
</comment>
<dbReference type="Proteomes" id="UP001152795">
    <property type="component" value="Unassembled WGS sequence"/>
</dbReference>